<dbReference type="InterPro" id="IPR052913">
    <property type="entry name" value="Glycopeptide_resist_protein"/>
</dbReference>
<reference evidence="2 3" key="1">
    <citation type="journal article" date="2019" name="Nat. Med.">
        <title>A library of human gut bacterial isolates paired with longitudinal multiomics data enables mechanistic microbiome research.</title>
        <authorList>
            <person name="Poyet M."/>
            <person name="Groussin M."/>
            <person name="Gibbons S.M."/>
            <person name="Avila-Pacheco J."/>
            <person name="Jiang X."/>
            <person name="Kearney S.M."/>
            <person name="Perrotta A.R."/>
            <person name="Berdy B."/>
            <person name="Zhao S."/>
            <person name="Lieberman T.D."/>
            <person name="Swanson P.K."/>
            <person name="Smith M."/>
            <person name="Roesemann S."/>
            <person name="Alexander J.E."/>
            <person name="Rich S.A."/>
            <person name="Livny J."/>
            <person name="Vlamakis H."/>
            <person name="Clish C."/>
            <person name="Bullock K."/>
            <person name="Deik A."/>
            <person name="Scott J."/>
            <person name="Pierce K.A."/>
            <person name="Xavier R.J."/>
            <person name="Alm E.J."/>
        </authorList>
    </citation>
    <scope>NUCLEOTIDE SEQUENCE [LARGE SCALE GENOMIC DNA]</scope>
    <source>
        <strain evidence="2 3">BIOML-A198</strain>
    </source>
</reference>
<dbReference type="InterPro" id="IPR022029">
    <property type="entry name" value="YoaR-like_PG-bd"/>
</dbReference>
<dbReference type="EMBL" id="WMQE01000001">
    <property type="protein sequence ID" value="MTK19875.1"/>
    <property type="molecule type" value="Genomic_DNA"/>
</dbReference>
<gene>
    <name evidence="2" type="ORF">GMA92_00285</name>
</gene>
<protein>
    <submittedName>
        <fullName evidence="2">Vanomycin resistance protein VanB</fullName>
    </submittedName>
</protein>
<dbReference type="Pfam" id="PF12229">
    <property type="entry name" value="PG_binding_4"/>
    <property type="match status" value="1"/>
</dbReference>
<dbReference type="PANTHER" id="PTHR35788">
    <property type="entry name" value="EXPORTED PROTEIN-RELATED"/>
    <property type="match status" value="1"/>
</dbReference>
<proteinExistence type="predicted"/>
<name>A0A6A8SI51_9FIRM</name>
<dbReference type="GeneID" id="60060102"/>
<evidence type="ECO:0000259" key="1">
    <source>
        <dbReference type="Pfam" id="PF12229"/>
    </source>
</evidence>
<dbReference type="InterPro" id="IPR007391">
    <property type="entry name" value="Vancomycin_resist_VanW"/>
</dbReference>
<dbReference type="RefSeq" id="WP_006784038.1">
    <property type="nucleotide sequence ID" value="NZ_CABJBH010000005.1"/>
</dbReference>
<organism evidence="2 3">
    <name type="scientific">Turicibacter sanguinis</name>
    <dbReference type="NCBI Taxonomy" id="154288"/>
    <lineage>
        <taxon>Bacteria</taxon>
        <taxon>Bacillati</taxon>
        <taxon>Bacillota</taxon>
        <taxon>Erysipelotrichia</taxon>
        <taxon>Erysipelotrichales</taxon>
        <taxon>Turicibacteraceae</taxon>
        <taxon>Turicibacter</taxon>
    </lineage>
</organism>
<sequence length="425" mass="47879">MNSKKKWLIGVLVAVINTALILAYVGYRYYEYSKAEELVMAYESVAFPNIFINDIDVSELTQEKIVEVIEKELGNFGQRKMTVVVGDQTFERSLEDFNVTFNQDIESFSKKIIEIGKDLEIMEQASQIQEPMLYEFEIGYNYDQDALENWVKSIEEACYVEKVEPIFEMVYYGSFQIEEGSDGQLISGEQLLEQLTEQLKTISKEPIYIEVTPLINPRETDIELLKTIDTKISTYSSTYPAGIPRAKNVELAASKVNKTLLMPNDEFSYAEKVSPVDAAHGYVDATIFLNGKAVPGIGGGICQVSSTLYNTQLEAGIIATERRNHSLSVNYVPLGQDATMADNAIDLKFINTLDYPIYINVMAEYGTLTVEFWSNSEALKGITYKPKTIVSEGGLRADTTLYGYNADGEVVFEQFLHTSKYKPHQ</sequence>
<dbReference type="PANTHER" id="PTHR35788:SF1">
    <property type="entry name" value="EXPORTED PROTEIN"/>
    <property type="match status" value="1"/>
</dbReference>
<accession>A0A6A8SI51</accession>
<feature type="domain" description="YoaR-like putative peptidoglycan binding" evidence="1">
    <location>
        <begin position="96"/>
        <end position="201"/>
    </location>
</feature>
<dbReference type="Proteomes" id="UP000487649">
    <property type="component" value="Unassembled WGS sequence"/>
</dbReference>
<dbReference type="AlphaFoldDB" id="A0A6A8SI51"/>
<evidence type="ECO:0000313" key="3">
    <source>
        <dbReference type="Proteomes" id="UP000487649"/>
    </source>
</evidence>
<comment type="caution">
    <text evidence="2">The sequence shown here is derived from an EMBL/GenBank/DDBJ whole genome shotgun (WGS) entry which is preliminary data.</text>
</comment>
<dbReference type="Pfam" id="PF04294">
    <property type="entry name" value="VanW"/>
    <property type="match status" value="1"/>
</dbReference>
<evidence type="ECO:0000313" key="2">
    <source>
        <dbReference type="EMBL" id="MTK19875.1"/>
    </source>
</evidence>